<name>A0A4Q7ZD91_9GAMM</name>
<proteinExistence type="predicted"/>
<sequence>MSGHTVISDDNAAFIQQGVSINVASRDVRHVPSLTRALACRLDGGRVRILLLASQGGALLRDIGRCGQLAAVFSQPSTHRTLQVKGSDARLDSPDDADRACLAATEEAFARDLALIGFDREFVRRMFTHEPDDLRALVFTPADVFHQSPGPRAGERIAGGA</sequence>
<protein>
    <recommendedName>
        <fullName evidence="3">Pyridoxamine 5'-phosphate oxidase</fullName>
    </recommendedName>
</protein>
<dbReference type="RefSeq" id="WP_130411198.1">
    <property type="nucleotide sequence ID" value="NZ_SHKX01000010.1"/>
</dbReference>
<keyword evidence="2" id="KW-1185">Reference proteome</keyword>
<accession>A0A4Q7ZD91</accession>
<comment type="caution">
    <text evidence="1">The sequence shown here is derived from an EMBL/GenBank/DDBJ whole genome shotgun (WGS) entry which is preliminary data.</text>
</comment>
<organism evidence="1 2">
    <name type="scientific">Fluviicoccus keumensis</name>
    <dbReference type="NCBI Taxonomy" id="1435465"/>
    <lineage>
        <taxon>Bacteria</taxon>
        <taxon>Pseudomonadati</taxon>
        <taxon>Pseudomonadota</taxon>
        <taxon>Gammaproteobacteria</taxon>
        <taxon>Moraxellales</taxon>
        <taxon>Moraxellaceae</taxon>
        <taxon>Fluviicoccus</taxon>
    </lineage>
</organism>
<dbReference type="InterPro" id="IPR012349">
    <property type="entry name" value="Split_barrel_FMN-bd"/>
</dbReference>
<dbReference type="OrthoDB" id="334393at2"/>
<dbReference type="EMBL" id="SHKX01000010">
    <property type="protein sequence ID" value="RZU47985.1"/>
    <property type="molecule type" value="Genomic_DNA"/>
</dbReference>
<evidence type="ECO:0000313" key="1">
    <source>
        <dbReference type="EMBL" id="RZU47985.1"/>
    </source>
</evidence>
<dbReference type="AlphaFoldDB" id="A0A4Q7ZD91"/>
<dbReference type="Proteomes" id="UP000292423">
    <property type="component" value="Unassembled WGS sequence"/>
</dbReference>
<evidence type="ECO:0008006" key="3">
    <source>
        <dbReference type="Google" id="ProtNLM"/>
    </source>
</evidence>
<dbReference type="SUPFAM" id="SSF50475">
    <property type="entry name" value="FMN-binding split barrel"/>
    <property type="match status" value="1"/>
</dbReference>
<reference evidence="1 2" key="1">
    <citation type="submission" date="2019-02" db="EMBL/GenBank/DDBJ databases">
        <title>Genomic Encyclopedia of Type Strains, Phase IV (KMG-IV): sequencing the most valuable type-strain genomes for metagenomic binning, comparative biology and taxonomic classification.</title>
        <authorList>
            <person name="Goeker M."/>
        </authorList>
    </citation>
    <scope>NUCLEOTIDE SEQUENCE [LARGE SCALE GENOMIC DNA]</scope>
    <source>
        <strain evidence="1 2">DSM 105135</strain>
    </source>
</reference>
<gene>
    <name evidence="1" type="ORF">EV700_0954</name>
</gene>
<evidence type="ECO:0000313" key="2">
    <source>
        <dbReference type="Proteomes" id="UP000292423"/>
    </source>
</evidence>
<dbReference type="Gene3D" id="2.30.110.10">
    <property type="entry name" value="Electron Transport, Fmn-binding Protein, Chain A"/>
    <property type="match status" value="1"/>
</dbReference>